<sequence length="237" mass="26081">MLTFHVPFIIALPSLFALHGVLERNPRTPAGTICDEFRLSSSDAKLYRTLDKVLSDSEIELVLIGTPNDTHYALVKASLEAGKHVLMDKPVTPSVQEAKELGELAKERKKVVCIPESEMGSRLFSVEEIVGLTGKRSKELGFDRYCIGLKGTWKDEPRPAAGPIFDPGVHLTDQTLCLFGRPTKITAFASNLGVGHPNVDDNVNFTIHMHYPARSALPYSFTAILHAHPLSVRSPQI</sequence>
<organism evidence="5 6">
    <name type="scientific">Lentinula aciculospora</name>
    <dbReference type="NCBI Taxonomy" id="153920"/>
    <lineage>
        <taxon>Eukaryota</taxon>
        <taxon>Fungi</taxon>
        <taxon>Dikarya</taxon>
        <taxon>Basidiomycota</taxon>
        <taxon>Agaricomycotina</taxon>
        <taxon>Agaricomycetes</taxon>
        <taxon>Agaricomycetidae</taxon>
        <taxon>Agaricales</taxon>
        <taxon>Marasmiineae</taxon>
        <taxon>Omphalotaceae</taxon>
        <taxon>Lentinula</taxon>
    </lineage>
</organism>
<dbReference type="Pfam" id="PF01408">
    <property type="entry name" value="GFO_IDH_MocA"/>
    <property type="match status" value="1"/>
</dbReference>
<evidence type="ECO:0000256" key="2">
    <source>
        <dbReference type="SAM" id="SignalP"/>
    </source>
</evidence>
<gene>
    <name evidence="5" type="ORF">J3R30DRAFT_3716892</name>
</gene>
<evidence type="ECO:0000259" key="4">
    <source>
        <dbReference type="Pfam" id="PF22725"/>
    </source>
</evidence>
<reference evidence="5" key="1">
    <citation type="submission" date="2022-08" db="EMBL/GenBank/DDBJ databases">
        <title>A Global Phylogenomic Analysis of the Shiitake Genus Lentinula.</title>
        <authorList>
            <consortium name="DOE Joint Genome Institute"/>
            <person name="Sierra-Patev S."/>
            <person name="Min B."/>
            <person name="Naranjo-Ortiz M."/>
            <person name="Looney B."/>
            <person name="Konkel Z."/>
            <person name="Slot J.C."/>
            <person name="Sakamoto Y."/>
            <person name="Steenwyk J.L."/>
            <person name="Rokas A."/>
            <person name="Carro J."/>
            <person name="Camarero S."/>
            <person name="Ferreira P."/>
            <person name="Molpeceres G."/>
            <person name="Ruiz-Duenas F.J."/>
            <person name="Serrano A."/>
            <person name="Henrissat B."/>
            <person name="Drula E."/>
            <person name="Hughes K.W."/>
            <person name="Mata J.L."/>
            <person name="Ishikawa N.K."/>
            <person name="Vargas-Isla R."/>
            <person name="Ushijima S."/>
            <person name="Smith C.A."/>
            <person name="Ahrendt S."/>
            <person name="Andreopoulos W."/>
            <person name="He G."/>
            <person name="Labutti K."/>
            <person name="Lipzen A."/>
            <person name="Ng V."/>
            <person name="Riley R."/>
            <person name="Sandor L."/>
            <person name="Barry K."/>
            <person name="Martinez A.T."/>
            <person name="Xiao Y."/>
            <person name="Gibbons J.G."/>
            <person name="Terashima K."/>
            <person name="Grigoriev I.V."/>
            <person name="Hibbett D.S."/>
        </authorList>
    </citation>
    <scope>NUCLEOTIDE SEQUENCE</scope>
    <source>
        <strain evidence="5">JLM2183</strain>
    </source>
</reference>
<keyword evidence="2" id="KW-0732">Signal</keyword>
<dbReference type="OrthoDB" id="446809at2759"/>
<dbReference type="InterPro" id="IPR036291">
    <property type="entry name" value="NAD(P)-bd_dom_sf"/>
</dbReference>
<protein>
    <recommendedName>
        <fullName evidence="7">Gfo/Idh/MocA-like oxidoreductase N-terminal domain-containing protein</fullName>
    </recommendedName>
</protein>
<dbReference type="InterPro" id="IPR051317">
    <property type="entry name" value="Gfo/Idh/MocA_oxidoreduct"/>
</dbReference>
<feature type="domain" description="Gfo/Idh/MocA-like oxidoreductase N-terminal" evidence="3">
    <location>
        <begin position="13"/>
        <end position="112"/>
    </location>
</feature>
<evidence type="ECO:0000256" key="1">
    <source>
        <dbReference type="ARBA" id="ARBA00010928"/>
    </source>
</evidence>
<proteinExistence type="inferred from homology"/>
<dbReference type="AlphaFoldDB" id="A0A9W8ZUT6"/>
<comment type="caution">
    <text evidence="5">The sequence shown here is derived from an EMBL/GenBank/DDBJ whole genome shotgun (WGS) entry which is preliminary data.</text>
</comment>
<name>A0A9W8ZUT6_9AGAR</name>
<dbReference type="InterPro" id="IPR000683">
    <property type="entry name" value="Gfo/Idh/MocA-like_OxRdtase_N"/>
</dbReference>
<evidence type="ECO:0008006" key="7">
    <source>
        <dbReference type="Google" id="ProtNLM"/>
    </source>
</evidence>
<evidence type="ECO:0000259" key="3">
    <source>
        <dbReference type="Pfam" id="PF01408"/>
    </source>
</evidence>
<evidence type="ECO:0000313" key="6">
    <source>
        <dbReference type="Proteomes" id="UP001150266"/>
    </source>
</evidence>
<dbReference type="Gene3D" id="3.30.360.10">
    <property type="entry name" value="Dihydrodipicolinate Reductase, domain 2"/>
    <property type="match status" value="1"/>
</dbReference>
<dbReference type="Gene3D" id="3.40.50.720">
    <property type="entry name" value="NAD(P)-binding Rossmann-like Domain"/>
    <property type="match status" value="1"/>
</dbReference>
<dbReference type="PANTHER" id="PTHR43708:SF1">
    <property type="entry name" value="GALACTOSE_LACTOSE METABOLISM REGULATORY PROTEIN GAL80"/>
    <property type="match status" value="1"/>
</dbReference>
<dbReference type="InterPro" id="IPR055170">
    <property type="entry name" value="GFO_IDH_MocA-like_dom"/>
</dbReference>
<dbReference type="EMBL" id="JAOTPV010000043">
    <property type="protein sequence ID" value="KAJ4467532.1"/>
    <property type="molecule type" value="Genomic_DNA"/>
</dbReference>
<feature type="chain" id="PRO_5040847187" description="Gfo/Idh/MocA-like oxidoreductase N-terminal domain-containing protein" evidence="2">
    <location>
        <begin position="24"/>
        <end position="237"/>
    </location>
</feature>
<dbReference type="PANTHER" id="PTHR43708">
    <property type="entry name" value="CONSERVED EXPRESSED OXIDOREDUCTASE (EUROFUNG)"/>
    <property type="match status" value="1"/>
</dbReference>
<dbReference type="GO" id="GO:0000166">
    <property type="term" value="F:nucleotide binding"/>
    <property type="evidence" value="ECO:0007669"/>
    <property type="project" value="InterPro"/>
</dbReference>
<accession>A0A9W8ZUT6</accession>
<dbReference type="Proteomes" id="UP001150266">
    <property type="component" value="Unassembled WGS sequence"/>
</dbReference>
<feature type="domain" description="GFO/IDH/MocA-like oxidoreductase" evidence="4">
    <location>
        <begin position="150"/>
        <end position="223"/>
    </location>
</feature>
<evidence type="ECO:0000313" key="5">
    <source>
        <dbReference type="EMBL" id="KAJ4467532.1"/>
    </source>
</evidence>
<feature type="signal peptide" evidence="2">
    <location>
        <begin position="1"/>
        <end position="23"/>
    </location>
</feature>
<dbReference type="Pfam" id="PF22725">
    <property type="entry name" value="GFO_IDH_MocA_C3"/>
    <property type="match status" value="1"/>
</dbReference>
<keyword evidence="6" id="KW-1185">Reference proteome</keyword>
<dbReference type="SUPFAM" id="SSF51735">
    <property type="entry name" value="NAD(P)-binding Rossmann-fold domains"/>
    <property type="match status" value="1"/>
</dbReference>
<comment type="similarity">
    <text evidence="1">Belongs to the Gfo/Idh/MocA family.</text>
</comment>